<keyword evidence="4" id="KW-1185">Reference proteome</keyword>
<evidence type="ECO:0000313" key="3">
    <source>
        <dbReference type="EMBL" id="EFC46078.1"/>
    </source>
</evidence>
<feature type="region of interest" description="Disordered" evidence="1">
    <location>
        <begin position="50"/>
        <end position="106"/>
    </location>
</feature>
<keyword evidence="2" id="KW-1133">Transmembrane helix</keyword>
<feature type="compositionally biased region" description="Polar residues" evidence="1">
    <location>
        <begin position="76"/>
        <end position="85"/>
    </location>
</feature>
<dbReference type="AlphaFoldDB" id="D2VAI1"/>
<keyword evidence="2" id="KW-0472">Membrane</keyword>
<sequence>MSQSSSASNLTSGLFGSSSLNDLLRHHRDSSMRTTRNGHNLLIDDVDDLQSDDEEEEIQAAGSSNNNSSENNNNSGREISQQPSASNDQQEGDNSNNNNQTTTGQEPLNELATRLALGQRFYRIRPSRSRRHRNFSEVNGFHIANGRNNNIKDDNFMTLSGFLITIYNGVERKRRDDAGETIQDETDHHLNETQKKQRLRNRMDAITAAVCSVPLNVCFGLISYYGEMSELKWFEYLGIFIPILVPLFCICIWVTFRTKIIDRYYRRQHGESSNDVELQESDDPPMSVRDILNNSEAMRAIRSGNPTNNNLSPLMVLYLHSLIREQQESQQQNEGENTPDTGRNAALVHFLQELMESRSRPVSQGLTREYLATLPTHIYKHQEGAHALSERNQHVVDTRIPTLLDTINNDIIPKLDRKSLKAIMENKKSLELRHIRTRDDEQKKHYSEILIKVIDLIIFKALPVNFNLEKVQEAFWTLYKLPEDDYVGNFLRTLDRFYNQWIQSFQNKPKTRENFVAISGVFCLSIKHGVLFESSELSKKYKNFASKLALFNTKEEIPLVLDPTFFPKIRYHSSPNKPPSLCLVGYQKAYYINNDLDMDMSFEEKRANDCCVLDGSSIHGSRMMTCTQTVEMVVPAIELGFKTVFLELSEFSPLFDTMNVTILKEKVKDPYELIHSINLTSYPIIDSKIGDERMIYSTLINRFMDSSADMIMN</sequence>
<dbReference type="KEGG" id="ngr:NAEGRDRAFT_57629"/>
<reference evidence="3 4" key="1">
    <citation type="journal article" date="2010" name="Cell">
        <title>The genome of Naegleria gruberi illuminates early eukaryotic versatility.</title>
        <authorList>
            <person name="Fritz-Laylin L.K."/>
            <person name="Prochnik S.E."/>
            <person name="Ginger M.L."/>
            <person name="Dacks J.B."/>
            <person name="Carpenter M.L."/>
            <person name="Field M.C."/>
            <person name="Kuo A."/>
            <person name="Paredez A."/>
            <person name="Chapman J."/>
            <person name="Pham J."/>
            <person name="Shu S."/>
            <person name="Neupane R."/>
            <person name="Cipriano M."/>
            <person name="Mancuso J."/>
            <person name="Tu H."/>
            <person name="Salamov A."/>
            <person name="Lindquist E."/>
            <person name="Shapiro H."/>
            <person name="Lucas S."/>
            <person name="Grigoriev I.V."/>
            <person name="Cande W.Z."/>
            <person name="Fulton C."/>
            <person name="Rokhsar D.S."/>
            <person name="Dawson S.C."/>
        </authorList>
    </citation>
    <scope>NUCLEOTIDE SEQUENCE [LARGE SCALE GENOMIC DNA]</scope>
    <source>
        <strain evidence="3 4">NEG-M</strain>
    </source>
</reference>
<keyword evidence="2" id="KW-0812">Transmembrane</keyword>
<organism evidence="4">
    <name type="scientific">Naegleria gruberi</name>
    <name type="common">Amoeba</name>
    <dbReference type="NCBI Taxonomy" id="5762"/>
    <lineage>
        <taxon>Eukaryota</taxon>
        <taxon>Discoba</taxon>
        <taxon>Heterolobosea</taxon>
        <taxon>Tetramitia</taxon>
        <taxon>Eutetramitia</taxon>
        <taxon>Vahlkampfiidae</taxon>
        <taxon>Naegleria</taxon>
    </lineage>
</organism>
<evidence type="ECO:0000313" key="4">
    <source>
        <dbReference type="Proteomes" id="UP000006671"/>
    </source>
</evidence>
<dbReference type="VEuPathDB" id="AmoebaDB:NAEGRDRAFT_57629"/>
<accession>D2VAI1</accession>
<dbReference type="Proteomes" id="UP000006671">
    <property type="component" value="Unassembled WGS sequence"/>
</dbReference>
<dbReference type="InParanoid" id="D2VAI1"/>
<feature type="compositionally biased region" description="Low complexity" evidence="1">
    <location>
        <begin position="86"/>
        <end position="106"/>
    </location>
</feature>
<gene>
    <name evidence="3" type="ORF">NAEGRDRAFT_57629</name>
</gene>
<dbReference type="GeneID" id="8859153"/>
<feature type="compositionally biased region" description="Low complexity" evidence="1">
    <location>
        <begin position="63"/>
        <end position="75"/>
    </location>
</feature>
<feature type="transmembrane region" description="Helical" evidence="2">
    <location>
        <begin position="237"/>
        <end position="256"/>
    </location>
</feature>
<evidence type="ECO:0000256" key="1">
    <source>
        <dbReference type="SAM" id="MobiDB-lite"/>
    </source>
</evidence>
<feature type="transmembrane region" description="Helical" evidence="2">
    <location>
        <begin position="205"/>
        <end position="225"/>
    </location>
</feature>
<name>D2VAI1_NAEGR</name>
<evidence type="ECO:0000256" key="2">
    <source>
        <dbReference type="SAM" id="Phobius"/>
    </source>
</evidence>
<proteinExistence type="predicted"/>
<dbReference type="RefSeq" id="XP_002678822.1">
    <property type="nucleotide sequence ID" value="XM_002678776.1"/>
</dbReference>
<dbReference type="EMBL" id="GG738860">
    <property type="protein sequence ID" value="EFC46078.1"/>
    <property type="molecule type" value="Genomic_DNA"/>
</dbReference>
<protein>
    <submittedName>
        <fullName evidence="3">Predicted protein</fullName>
    </submittedName>
</protein>